<organism evidence="6 7">
    <name type="scientific">Pyrococcus kukulkanii</name>
    <dbReference type="NCBI Taxonomy" id="1609559"/>
    <lineage>
        <taxon>Archaea</taxon>
        <taxon>Methanobacteriati</taxon>
        <taxon>Methanobacteriota</taxon>
        <taxon>Thermococci</taxon>
        <taxon>Thermococcales</taxon>
        <taxon>Thermococcaceae</taxon>
        <taxon>Pyrococcus</taxon>
    </lineage>
</organism>
<evidence type="ECO:0000259" key="5">
    <source>
        <dbReference type="PROSITE" id="PS51736"/>
    </source>
</evidence>
<dbReference type="Pfam" id="PF00239">
    <property type="entry name" value="Resolvase"/>
    <property type="match status" value="1"/>
</dbReference>
<evidence type="ECO:0000256" key="3">
    <source>
        <dbReference type="ARBA" id="ARBA00023172"/>
    </source>
</evidence>
<proteinExistence type="predicted"/>
<dbReference type="Pfam" id="PF00376">
    <property type="entry name" value="MerR"/>
    <property type="match status" value="1"/>
</dbReference>
<dbReference type="PANTHER" id="PTHR36172:SF1">
    <property type="entry name" value="RESOLVASE-RELATED"/>
    <property type="match status" value="1"/>
</dbReference>
<dbReference type="InterPro" id="IPR006119">
    <property type="entry name" value="Resolv_N"/>
</dbReference>
<dbReference type="NCBIfam" id="NF033518">
    <property type="entry name" value="transpos_IS607"/>
    <property type="match status" value="1"/>
</dbReference>
<dbReference type="InterPro" id="IPR041718">
    <property type="entry name" value="IS607_transposase-like"/>
</dbReference>
<protein>
    <submittedName>
        <fullName evidence="6">IS607 family transposase</fullName>
    </submittedName>
</protein>
<keyword evidence="3" id="KW-0233">DNA recombination</keyword>
<dbReference type="InterPro" id="IPR000551">
    <property type="entry name" value="MerR-type_HTH_dom"/>
</dbReference>
<dbReference type="Proteomes" id="UP001571980">
    <property type="component" value="Unassembled WGS sequence"/>
</dbReference>
<evidence type="ECO:0000256" key="2">
    <source>
        <dbReference type="ARBA" id="ARBA00023125"/>
    </source>
</evidence>
<keyword evidence="1" id="KW-0229">DNA integration</keyword>
<reference evidence="6 7" key="1">
    <citation type="submission" date="2023-03" db="EMBL/GenBank/DDBJ databases">
        <title>Speciation in Pyrococcus: adaptation to high temperature as a mechanism.</title>
        <authorList>
            <person name="Gu J."/>
        </authorList>
    </citation>
    <scope>NUCLEOTIDE SEQUENCE [LARGE SCALE GENOMIC DNA]</scope>
    <source>
        <strain evidence="6 7">LMOA34</strain>
    </source>
</reference>
<dbReference type="InterPro" id="IPR006118">
    <property type="entry name" value="Recombinase_CS"/>
</dbReference>
<dbReference type="PROSITE" id="PS51736">
    <property type="entry name" value="RECOMBINASES_3"/>
    <property type="match status" value="1"/>
</dbReference>
<dbReference type="PANTHER" id="PTHR36172">
    <property type="match status" value="1"/>
</dbReference>
<feature type="domain" description="HTH merR-type" evidence="4">
    <location>
        <begin position="4"/>
        <end position="54"/>
    </location>
</feature>
<feature type="domain" description="Resolvase/invertase-type recombinase catalytic" evidence="5">
    <location>
        <begin position="58"/>
        <end position="198"/>
    </location>
</feature>
<evidence type="ECO:0000259" key="4">
    <source>
        <dbReference type="PROSITE" id="PS50937"/>
    </source>
</evidence>
<dbReference type="NCBIfam" id="TIGR01764">
    <property type="entry name" value="excise"/>
    <property type="match status" value="1"/>
</dbReference>
<dbReference type="CDD" id="cd03769">
    <property type="entry name" value="SR_IS607_transposase_like"/>
    <property type="match status" value="1"/>
</dbReference>
<evidence type="ECO:0000313" key="6">
    <source>
        <dbReference type="EMBL" id="MFA4803412.1"/>
    </source>
</evidence>
<accession>A0ABV4T2K5</accession>
<dbReference type="Gene3D" id="1.10.287.2170">
    <property type="match status" value="1"/>
</dbReference>
<sequence>MERHYTLKEASRILGVTVKTLQNWDKQGKIRVIRTPGGRRRIPESEIKRILGIQEERKIIGYARVSSRTQKDELERQVQAIQQYAREQGWSVEILKDIGSGLNEKRKNYQKLLKMVANREVSKVIVTYPDRLTRFGFETLKTLFQAFGTEIVVINGEKEPKEELIEDLITIISHFARKLYGVRSHKYREVVENAKKLFE</sequence>
<comment type="caution">
    <text evidence="6">The sequence shown here is derived from an EMBL/GenBank/DDBJ whole genome shotgun (WGS) entry which is preliminary data.</text>
</comment>
<dbReference type="InterPro" id="IPR051491">
    <property type="entry name" value="Recombinase/Transposase-rel"/>
</dbReference>
<dbReference type="SMART" id="SM00857">
    <property type="entry name" value="Resolvase"/>
    <property type="match status" value="1"/>
</dbReference>
<dbReference type="InterPro" id="IPR036162">
    <property type="entry name" value="Resolvase-like_N_sf"/>
</dbReference>
<dbReference type="Gene3D" id="1.10.1660.10">
    <property type="match status" value="1"/>
</dbReference>
<dbReference type="PROSITE" id="PS00397">
    <property type="entry name" value="RECOMBINASES_1"/>
    <property type="match status" value="1"/>
</dbReference>
<gene>
    <name evidence="6" type="ORF">P8X34_01400</name>
</gene>
<evidence type="ECO:0000313" key="7">
    <source>
        <dbReference type="Proteomes" id="UP001571980"/>
    </source>
</evidence>
<dbReference type="InterPro" id="IPR010093">
    <property type="entry name" value="SinI_DNA-bd"/>
</dbReference>
<dbReference type="CDD" id="cd04762">
    <property type="entry name" value="HTH_MerR-trunc"/>
    <property type="match status" value="1"/>
</dbReference>
<dbReference type="PROSITE" id="PS50937">
    <property type="entry name" value="HTH_MERR_2"/>
    <property type="match status" value="1"/>
</dbReference>
<dbReference type="InterPro" id="IPR009061">
    <property type="entry name" value="DNA-bd_dom_put_sf"/>
</dbReference>
<evidence type="ECO:0000256" key="1">
    <source>
        <dbReference type="ARBA" id="ARBA00022908"/>
    </source>
</evidence>
<keyword evidence="7" id="KW-1185">Reference proteome</keyword>
<dbReference type="Gene3D" id="3.40.50.1390">
    <property type="entry name" value="Resolvase, N-terminal catalytic domain"/>
    <property type="match status" value="1"/>
</dbReference>
<dbReference type="SUPFAM" id="SSF53041">
    <property type="entry name" value="Resolvase-like"/>
    <property type="match status" value="1"/>
</dbReference>
<dbReference type="SUPFAM" id="SSF46955">
    <property type="entry name" value="Putative DNA-binding domain"/>
    <property type="match status" value="1"/>
</dbReference>
<name>A0ABV4T2K5_9EURY</name>
<dbReference type="InterPro" id="IPR048046">
    <property type="entry name" value="Transpos_IS607"/>
</dbReference>
<keyword evidence="2" id="KW-0238">DNA-binding</keyword>
<dbReference type="RefSeq" id="WP_372823313.1">
    <property type="nucleotide sequence ID" value="NZ_JARRIF010000001.1"/>
</dbReference>
<dbReference type="EMBL" id="JARRIG010000001">
    <property type="protein sequence ID" value="MFA4803412.1"/>
    <property type="molecule type" value="Genomic_DNA"/>
</dbReference>